<dbReference type="EMBL" id="SOHE01000047">
    <property type="protein sequence ID" value="TFD49812.1"/>
    <property type="molecule type" value="Genomic_DNA"/>
</dbReference>
<protein>
    <submittedName>
        <fullName evidence="2">DUF4012 domain-containing protein</fullName>
    </submittedName>
</protein>
<comment type="caution">
    <text evidence="2">The sequence shown here is derived from an EMBL/GenBank/DDBJ whole genome shotgun (WGS) entry which is preliminary data.</text>
</comment>
<dbReference type="Pfam" id="PF13196">
    <property type="entry name" value="DUF4012"/>
    <property type="match status" value="1"/>
</dbReference>
<keyword evidence="1" id="KW-0812">Transmembrane</keyword>
<proteinExistence type="predicted"/>
<accession>A0A4R9A050</accession>
<feature type="transmembrane region" description="Helical" evidence="1">
    <location>
        <begin position="23"/>
        <end position="44"/>
    </location>
</feature>
<dbReference type="Proteomes" id="UP000297447">
    <property type="component" value="Unassembled WGS sequence"/>
</dbReference>
<keyword evidence="1" id="KW-0472">Membrane</keyword>
<evidence type="ECO:0000313" key="2">
    <source>
        <dbReference type="EMBL" id="TFD49812.1"/>
    </source>
</evidence>
<keyword evidence="3" id="KW-1185">Reference proteome</keyword>
<name>A0A4R9A050_9MICO</name>
<dbReference type="AlphaFoldDB" id="A0A4R9A050"/>
<dbReference type="OrthoDB" id="3203519at2"/>
<evidence type="ECO:0000313" key="3">
    <source>
        <dbReference type="Proteomes" id="UP000297447"/>
    </source>
</evidence>
<dbReference type="RefSeq" id="WP_134519563.1">
    <property type="nucleotide sequence ID" value="NZ_SOHE01000047.1"/>
</dbReference>
<sequence length="601" mass="63028">MVSTPLTSRRSRRSERSHPRRKIVLWVVLGVLALVVLSTAWVGVRGYLAKGELESAIPLASTIQEQILAADGDAAAQSVDELQSHSATAASLTSDPIWRAYEVLPWLGPNLTAVRELAGVVDDVAQDAVGPLAEVATTVDLNAFKPVDGAINLQPLVDAQGDVALASTALTAATTRASSIDTTETLDVVTNAATQLQTTVATTDTTIDALNRAVQLLPAMLGAEGPRNYVLMFQNPAELRATGGIAGALALVHTENGRIELAQQADSGDFPRFDAPVLPLTNETRGIYGDITGTYIQNVNLTPNFTTSGPLAAEMWRLQFGVAVDGVISLDPVTLSYLLAATGPITLPTGDVLSADNVVQLLLVDAYARYDDPADQDAFFAAAAASVFEAVAGGGADPVKLIDALARAGDEHRVLVYSAHEAEQSALLETTIAGALPISTDAVKRLGVYFNDGTGAKMDTYLDVKYAVGQVTCRNDLRPEFGLDVTLTNTAPADAATSLPEYVTGGGGFGVTPGNVKTLVSVYGSPDMQNLGVLRDDAEVPYHPASDATYPVSTIAVELAPGESTVLSFDWLGAEPFDGDLAVQSTPIIHLPETETLDFSC</sequence>
<reference evidence="2 3" key="1">
    <citation type="submission" date="2019-03" db="EMBL/GenBank/DDBJ databases">
        <title>Genomics of glacier-inhabiting Cryobacterium strains.</title>
        <authorList>
            <person name="Liu Q."/>
            <person name="Xin Y.-H."/>
        </authorList>
    </citation>
    <scope>NUCLEOTIDE SEQUENCE [LARGE SCALE GENOMIC DNA]</scope>
    <source>
        <strain evidence="2 3">Hh14</strain>
    </source>
</reference>
<evidence type="ECO:0000256" key="1">
    <source>
        <dbReference type="SAM" id="Phobius"/>
    </source>
</evidence>
<gene>
    <name evidence="2" type="ORF">E3T55_10685</name>
</gene>
<dbReference type="InterPro" id="IPR025101">
    <property type="entry name" value="DUF4012"/>
</dbReference>
<keyword evidence="1" id="KW-1133">Transmembrane helix</keyword>
<organism evidence="2 3">
    <name type="scientific">Cryobacterium frigoriphilum</name>
    <dbReference type="NCBI Taxonomy" id="1259150"/>
    <lineage>
        <taxon>Bacteria</taxon>
        <taxon>Bacillati</taxon>
        <taxon>Actinomycetota</taxon>
        <taxon>Actinomycetes</taxon>
        <taxon>Micrococcales</taxon>
        <taxon>Microbacteriaceae</taxon>
        <taxon>Cryobacterium</taxon>
    </lineage>
</organism>